<dbReference type="EMBL" id="PJCH01000005">
    <property type="protein sequence ID" value="PQA88292.1"/>
    <property type="molecule type" value="Genomic_DNA"/>
</dbReference>
<organism evidence="1 2">
    <name type="scientific">Hyphococcus luteus</name>
    <dbReference type="NCBI Taxonomy" id="2058213"/>
    <lineage>
        <taxon>Bacteria</taxon>
        <taxon>Pseudomonadati</taxon>
        <taxon>Pseudomonadota</taxon>
        <taxon>Alphaproteobacteria</taxon>
        <taxon>Parvularculales</taxon>
        <taxon>Parvularculaceae</taxon>
        <taxon>Hyphococcus</taxon>
    </lineage>
</organism>
<sequence>MTRGRRITSRRSWRSSAAKCGPQTARIGGAFALTLIVQAAGTAIAQEAVWEPRRLDAQGPTEAEACRQARIAASDEARAHLGLNIKDCACRLTTGAPEDEGFTCRLDFEVLVRK</sequence>
<dbReference type="AlphaFoldDB" id="A0A2S7K737"/>
<dbReference type="Proteomes" id="UP000239504">
    <property type="component" value="Unassembled WGS sequence"/>
</dbReference>
<comment type="caution">
    <text evidence="1">The sequence shown here is derived from an EMBL/GenBank/DDBJ whole genome shotgun (WGS) entry which is preliminary data.</text>
</comment>
<evidence type="ECO:0000313" key="2">
    <source>
        <dbReference type="Proteomes" id="UP000239504"/>
    </source>
</evidence>
<gene>
    <name evidence="1" type="ORF">CW354_08310</name>
</gene>
<protein>
    <submittedName>
        <fullName evidence="1">Uncharacterized protein</fullName>
    </submittedName>
</protein>
<accession>A0A2S7K737</accession>
<dbReference type="RefSeq" id="WP_104829537.1">
    <property type="nucleotide sequence ID" value="NZ_PJCH01000005.1"/>
</dbReference>
<evidence type="ECO:0000313" key="1">
    <source>
        <dbReference type="EMBL" id="PQA88292.1"/>
    </source>
</evidence>
<reference evidence="1 2" key="1">
    <citation type="submission" date="2017-12" db="EMBL/GenBank/DDBJ databases">
        <authorList>
            <person name="Hurst M.R.H."/>
        </authorList>
    </citation>
    <scope>NUCLEOTIDE SEQUENCE [LARGE SCALE GENOMIC DNA]</scope>
    <source>
        <strain evidence="1 2">SY-3-19</strain>
    </source>
</reference>
<keyword evidence="2" id="KW-1185">Reference proteome</keyword>
<name>A0A2S7K737_9PROT</name>
<dbReference type="OrthoDB" id="7451431at2"/>
<proteinExistence type="predicted"/>